<accession>A0ABP7JM47</accession>
<feature type="compositionally biased region" description="Polar residues" evidence="1">
    <location>
        <begin position="97"/>
        <end position="107"/>
    </location>
</feature>
<reference evidence="4" key="1">
    <citation type="journal article" date="2019" name="Int. J. Syst. Evol. Microbiol.">
        <title>The Global Catalogue of Microorganisms (GCM) 10K type strain sequencing project: providing services to taxonomists for standard genome sequencing and annotation.</title>
        <authorList>
            <consortium name="The Broad Institute Genomics Platform"/>
            <consortium name="The Broad Institute Genome Sequencing Center for Infectious Disease"/>
            <person name="Wu L."/>
            <person name="Ma J."/>
        </authorList>
    </citation>
    <scope>NUCLEOTIDE SEQUENCE [LARGE SCALE GENOMIC DNA]</scope>
    <source>
        <strain evidence="4">JCM 16578</strain>
    </source>
</reference>
<organism evidence="3 4">
    <name type="scientific">Streptomyces lannensis</name>
    <dbReference type="NCBI Taxonomy" id="766498"/>
    <lineage>
        <taxon>Bacteria</taxon>
        <taxon>Bacillati</taxon>
        <taxon>Actinomycetota</taxon>
        <taxon>Actinomycetes</taxon>
        <taxon>Kitasatosporales</taxon>
        <taxon>Streptomycetaceae</taxon>
        <taxon>Streptomyces</taxon>
    </lineage>
</organism>
<evidence type="ECO:0000256" key="1">
    <source>
        <dbReference type="SAM" id="MobiDB-lite"/>
    </source>
</evidence>
<dbReference type="Pfam" id="PF14206">
    <property type="entry name" value="Cys_rich_CPCC"/>
    <property type="match status" value="1"/>
</dbReference>
<dbReference type="InterPro" id="IPR025983">
    <property type="entry name" value="Cys_rich_CPCC"/>
</dbReference>
<evidence type="ECO:0000313" key="4">
    <source>
        <dbReference type="Proteomes" id="UP001501563"/>
    </source>
</evidence>
<evidence type="ECO:0000259" key="2">
    <source>
        <dbReference type="Pfam" id="PF14206"/>
    </source>
</evidence>
<evidence type="ECO:0000313" key="3">
    <source>
        <dbReference type="EMBL" id="GAA3847876.1"/>
    </source>
</evidence>
<dbReference type="Proteomes" id="UP001501563">
    <property type="component" value="Unassembled WGS sequence"/>
</dbReference>
<feature type="domain" description="Cysteine-rich CPCC" evidence="2">
    <location>
        <begin position="15"/>
        <end position="90"/>
    </location>
</feature>
<comment type="caution">
    <text evidence="3">The sequence shown here is derived from an EMBL/GenBank/DDBJ whole genome shotgun (WGS) entry which is preliminary data.</text>
</comment>
<name>A0ABP7JM47_9ACTN</name>
<feature type="region of interest" description="Disordered" evidence="1">
    <location>
        <begin position="86"/>
        <end position="107"/>
    </location>
</feature>
<protein>
    <recommendedName>
        <fullName evidence="2">Cysteine-rich CPCC domain-containing protein</fullName>
    </recommendedName>
</protein>
<dbReference type="EMBL" id="BAAAZA010000002">
    <property type="protein sequence ID" value="GAA3847876.1"/>
    <property type="molecule type" value="Genomic_DNA"/>
</dbReference>
<keyword evidence="4" id="KW-1185">Reference proteome</keyword>
<gene>
    <name evidence="3" type="ORF">GCM10022207_06570</name>
</gene>
<proteinExistence type="predicted"/>
<sequence length="107" mass="11999">MAFMTVRGSAEQGPYRCPCCGFITLFERGAFEICDVCYWEDDGQDEHDADEVHGGPNHDLSLRQARRNFVAIGACNEYCTQFVRAPRPEEHPDSGTPHGTGTLYSWP</sequence>